<feature type="compositionally biased region" description="Polar residues" evidence="1">
    <location>
        <begin position="117"/>
        <end position="130"/>
    </location>
</feature>
<evidence type="ECO:0000313" key="4">
    <source>
        <dbReference type="Ensembl" id="ENSDCDP00010018562.1"/>
    </source>
</evidence>
<keyword evidence="2" id="KW-0812">Transmembrane</keyword>
<feature type="chain" id="PRO_5044308216" description="P-selectin glycoprotein ligand 1" evidence="3">
    <location>
        <begin position="27"/>
        <end position="296"/>
    </location>
</feature>
<dbReference type="PANTHER" id="PTHR17384:SF7">
    <property type="entry name" value="P-SELECTIN GLYCOPROTEIN LIGAND 1"/>
    <property type="match status" value="1"/>
</dbReference>
<keyword evidence="3" id="KW-0732">Signal</keyword>
<reference evidence="4" key="3">
    <citation type="submission" date="2025-09" db="UniProtKB">
        <authorList>
            <consortium name="Ensembl"/>
        </authorList>
    </citation>
    <scope>IDENTIFICATION</scope>
</reference>
<dbReference type="InterPro" id="IPR026195">
    <property type="entry name" value="PSGL-1"/>
</dbReference>
<evidence type="ECO:0000256" key="2">
    <source>
        <dbReference type="SAM" id="Phobius"/>
    </source>
</evidence>
<dbReference type="Proteomes" id="UP000694580">
    <property type="component" value="Chromosome 3"/>
</dbReference>
<evidence type="ECO:0000256" key="1">
    <source>
        <dbReference type="SAM" id="MobiDB-lite"/>
    </source>
</evidence>
<evidence type="ECO:0000313" key="5">
    <source>
        <dbReference type="Proteomes" id="UP000694580"/>
    </source>
</evidence>
<sequence>MAARPCVCQPFCAVLLSVFLLVHVKPDSEQLTHSNDEDAKNQTPVMPFKVASSTVHATTSEHLEHQTTAKPDDLRHLRHNASPSVLKSTAPPSQTNSTVSTSWSDSSVNTTIPKSVFSLSSKTPTNSTLGMSPELKRSSTPTTDKHPSTSAPLGPVGRTDKGKVISNPTTASKAKDPGHPPTAENSHPCTPLQRSGLVSQCLIAIASLAGLATVFMVCSIVLCTKISTLRHRYRLMADQQGTEMVRMSAWLPDGDGPHGRPKIPKSNGALIPILDGDSDCGDSLTLNSFLPDNERV</sequence>
<evidence type="ECO:0000256" key="3">
    <source>
        <dbReference type="SAM" id="SignalP"/>
    </source>
</evidence>
<gene>
    <name evidence="4" type="primary">selplg</name>
</gene>
<feature type="compositionally biased region" description="Low complexity" evidence="1">
    <location>
        <begin position="95"/>
        <end position="111"/>
    </location>
</feature>
<feature type="transmembrane region" description="Helical" evidence="2">
    <location>
        <begin position="202"/>
        <end position="224"/>
    </location>
</feature>
<reference evidence="4" key="2">
    <citation type="submission" date="2025-08" db="UniProtKB">
        <authorList>
            <consortium name="Ensembl"/>
        </authorList>
    </citation>
    <scope>IDENTIFICATION</scope>
</reference>
<feature type="region of interest" description="Disordered" evidence="1">
    <location>
        <begin position="53"/>
        <end position="190"/>
    </location>
</feature>
<dbReference type="GeneTree" id="ENSGT01030000234989"/>
<evidence type="ECO:0008006" key="6">
    <source>
        <dbReference type="Google" id="ProtNLM"/>
    </source>
</evidence>
<keyword evidence="5" id="KW-1185">Reference proteome</keyword>
<dbReference type="AlphaFoldDB" id="A0AAY4BCT4"/>
<dbReference type="GO" id="GO:0005886">
    <property type="term" value="C:plasma membrane"/>
    <property type="evidence" value="ECO:0007669"/>
    <property type="project" value="TreeGrafter"/>
</dbReference>
<feature type="compositionally biased region" description="Basic and acidic residues" evidence="1">
    <location>
        <begin position="59"/>
        <end position="75"/>
    </location>
</feature>
<keyword evidence="2" id="KW-0472">Membrane</keyword>
<feature type="signal peptide" evidence="3">
    <location>
        <begin position="1"/>
        <end position="26"/>
    </location>
</feature>
<dbReference type="Ensembl" id="ENSDCDT00010019644.1">
    <property type="protein sequence ID" value="ENSDCDP00010018562.1"/>
    <property type="gene ID" value="ENSDCDG00010008407.1"/>
</dbReference>
<keyword evidence="2" id="KW-1133">Transmembrane helix</keyword>
<feature type="compositionally biased region" description="Polar residues" evidence="1">
    <location>
        <begin position="81"/>
        <end position="94"/>
    </location>
</feature>
<protein>
    <recommendedName>
        <fullName evidence="6">P-selectin glycoprotein ligand 1</fullName>
    </recommendedName>
</protein>
<reference evidence="4 5" key="1">
    <citation type="submission" date="2020-06" db="EMBL/GenBank/DDBJ databases">
        <authorList>
            <consortium name="Wellcome Sanger Institute Data Sharing"/>
        </authorList>
    </citation>
    <scope>NUCLEOTIDE SEQUENCE [LARGE SCALE GENOMIC DNA]</scope>
</reference>
<accession>A0AAY4BCT4</accession>
<name>A0AAY4BCT4_9TELE</name>
<proteinExistence type="predicted"/>
<organism evidence="4 5">
    <name type="scientific">Denticeps clupeoides</name>
    <name type="common">denticle herring</name>
    <dbReference type="NCBI Taxonomy" id="299321"/>
    <lineage>
        <taxon>Eukaryota</taxon>
        <taxon>Metazoa</taxon>
        <taxon>Chordata</taxon>
        <taxon>Craniata</taxon>
        <taxon>Vertebrata</taxon>
        <taxon>Euteleostomi</taxon>
        <taxon>Actinopterygii</taxon>
        <taxon>Neopterygii</taxon>
        <taxon>Teleostei</taxon>
        <taxon>Clupei</taxon>
        <taxon>Clupeiformes</taxon>
        <taxon>Denticipitoidei</taxon>
        <taxon>Denticipitidae</taxon>
        <taxon>Denticeps</taxon>
    </lineage>
</organism>
<dbReference type="GO" id="GO:0050901">
    <property type="term" value="P:leukocyte tethering or rolling"/>
    <property type="evidence" value="ECO:0007669"/>
    <property type="project" value="TreeGrafter"/>
</dbReference>
<dbReference type="PANTHER" id="PTHR17384">
    <property type="entry name" value="P-SELECTIN GLYCOPROTEIN LIGAND-1"/>
    <property type="match status" value="1"/>
</dbReference>